<dbReference type="AlphaFoldDB" id="A0A0V0GU74"/>
<evidence type="ECO:0000313" key="1">
    <source>
        <dbReference type="EMBL" id="JAP11466.1"/>
    </source>
</evidence>
<proteinExistence type="predicted"/>
<protein>
    <submittedName>
        <fullName evidence="1">Putative ovule protein</fullName>
    </submittedName>
</protein>
<dbReference type="EMBL" id="GEDG01031272">
    <property type="protein sequence ID" value="JAP11466.1"/>
    <property type="molecule type" value="Transcribed_RNA"/>
</dbReference>
<feature type="non-terminal residue" evidence="1">
    <location>
        <position position="1"/>
    </location>
</feature>
<organism evidence="1">
    <name type="scientific">Solanum chacoense</name>
    <name type="common">Chaco potato</name>
    <dbReference type="NCBI Taxonomy" id="4108"/>
    <lineage>
        <taxon>Eukaryota</taxon>
        <taxon>Viridiplantae</taxon>
        <taxon>Streptophyta</taxon>
        <taxon>Embryophyta</taxon>
        <taxon>Tracheophyta</taxon>
        <taxon>Spermatophyta</taxon>
        <taxon>Magnoliopsida</taxon>
        <taxon>eudicotyledons</taxon>
        <taxon>Gunneridae</taxon>
        <taxon>Pentapetalae</taxon>
        <taxon>asterids</taxon>
        <taxon>lamiids</taxon>
        <taxon>Solanales</taxon>
        <taxon>Solanaceae</taxon>
        <taxon>Solanoideae</taxon>
        <taxon>Solaneae</taxon>
        <taxon>Solanum</taxon>
    </lineage>
</organism>
<accession>A0A0V0GU74</accession>
<sequence>TSKDSYISTITLLQKALSSTPNLHNHFHQSVMLKSLMSRTYTSTIRLCAALDNLLMTLSRSCKLK</sequence>
<reference evidence="1" key="1">
    <citation type="submission" date="2015-12" db="EMBL/GenBank/DDBJ databases">
        <title>Gene expression during late stages of embryo sac development: a critical building block for successful pollen-pistil interactions.</title>
        <authorList>
            <person name="Liu Y."/>
            <person name="Joly V."/>
            <person name="Sabar M."/>
            <person name="Matton D.P."/>
        </authorList>
    </citation>
    <scope>NUCLEOTIDE SEQUENCE</scope>
</reference>
<name>A0A0V0GU74_SOLCH</name>